<comment type="caution">
    <text evidence="2">The sequence shown here is derived from an EMBL/GenBank/DDBJ whole genome shotgun (WGS) entry which is preliminary data.</text>
</comment>
<evidence type="ECO:0000313" key="3">
    <source>
        <dbReference type="Proteomes" id="UP001597419"/>
    </source>
</evidence>
<evidence type="ECO:0000259" key="1">
    <source>
        <dbReference type="Pfam" id="PF01966"/>
    </source>
</evidence>
<dbReference type="Pfam" id="PF01966">
    <property type="entry name" value="HD"/>
    <property type="match status" value="1"/>
</dbReference>
<gene>
    <name evidence="2" type="ORF">ACFSYJ_32020</name>
</gene>
<organism evidence="2 3">
    <name type="scientific">Amycolatopsis samaneae</name>
    <dbReference type="NCBI Taxonomy" id="664691"/>
    <lineage>
        <taxon>Bacteria</taxon>
        <taxon>Bacillati</taxon>
        <taxon>Actinomycetota</taxon>
        <taxon>Actinomycetes</taxon>
        <taxon>Pseudonocardiales</taxon>
        <taxon>Pseudonocardiaceae</taxon>
        <taxon>Amycolatopsis</taxon>
    </lineage>
</organism>
<dbReference type="Gene3D" id="1.10.3210.10">
    <property type="entry name" value="Hypothetical protein af1432"/>
    <property type="match status" value="1"/>
</dbReference>
<dbReference type="InterPro" id="IPR006674">
    <property type="entry name" value="HD_domain"/>
</dbReference>
<protein>
    <submittedName>
        <fullName evidence="2">HD domain-containing protein</fullName>
    </submittedName>
</protein>
<name>A0ABW5GRV1_9PSEU</name>
<proteinExistence type="predicted"/>
<accession>A0ABW5GRV1</accession>
<dbReference type="RefSeq" id="WP_345391920.1">
    <property type="nucleotide sequence ID" value="NZ_BAABHG010000005.1"/>
</dbReference>
<evidence type="ECO:0000313" key="2">
    <source>
        <dbReference type="EMBL" id="MFD2463277.1"/>
    </source>
</evidence>
<dbReference type="EMBL" id="JBHUKU010000020">
    <property type="protein sequence ID" value="MFD2463277.1"/>
    <property type="molecule type" value="Genomic_DNA"/>
</dbReference>
<dbReference type="SUPFAM" id="SSF109604">
    <property type="entry name" value="HD-domain/PDEase-like"/>
    <property type="match status" value="1"/>
</dbReference>
<dbReference type="Proteomes" id="UP001597419">
    <property type="component" value="Unassembled WGS sequence"/>
</dbReference>
<keyword evidence="3" id="KW-1185">Reference proteome</keyword>
<sequence>MSATSLHRALTDPGSPALRPLPARAARLLEQLQAPPRLAAHLRAVHEVACQLTEWFQRHYPDLELDRAAVAFGAAIHDIGKVAHPGELSGPGSAHEEAGYELLLAQGVEEDLARFARTHATWAAPGVRMADLVVSLADKVWKAKRVVELEQLVTDRLAAASGRPPWEVYLALDDELDRVAAGADARLAFQSAYPISG</sequence>
<reference evidence="3" key="1">
    <citation type="journal article" date="2019" name="Int. J. Syst. Evol. Microbiol.">
        <title>The Global Catalogue of Microorganisms (GCM) 10K type strain sequencing project: providing services to taxonomists for standard genome sequencing and annotation.</title>
        <authorList>
            <consortium name="The Broad Institute Genomics Platform"/>
            <consortium name="The Broad Institute Genome Sequencing Center for Infectious Disease"/>
            <person name="Wu L."/>
            <person name="Ma J."/>
        </authorList>
    </citation>
    <scope>NUCLEOTIDE SEQUENCE [LARGE SCALE GENOMIC DNA]</scope>
    <source>
        <strain evidence="3">CGMCC 4.7643</strain>
    </source>
</reference>
<feature type="domain" description="HD" evidence="1">
    <location>
        <begin position="41"/>
        <end position="124"/>
    </location>
</feature>